<keyword evidence="2" id="KW-0472">Membrane</keyword>
<dbReference type="Proteomes" id="UP001439008">
    <property type="component" value="Unassembled WGS sequence"/>
</dbReference>
<keyword evidence="5" id="KW-1185">Reference proteome</keyword>
<protein>
    <submittedName>
        <fullName evidence="4">Uncharacterized protein</fullName>
    </submittedName>
</protein>
<evidence type="ECO:0000256" key="2">
    <source>
        <dbReference type="SAM" id="Phobius"/>
    </source>
</evidence>
<organism evidence="4 5">
    <name type="scientific">Bonamia ostreae</name>
    <dbReference type="NCBI Taxonomy" id="126728"/>
    <lineage>
        <taxon>Eukaryota</taxon>
        <taxon>Sar</taxon>
        <taxon>Rhizaria</taxon>
        <taxon>Endomyxa</taxon>
        <taxon>Ascetosporea</taxon>
        <taxon>Haplosporida</taxon>
        <taxon>Bonamia</taxon>
    </lineage>
</organism>
<feature type="chain" id="PRO_5047379176" evidence="3">
    <location>
        <begin position="19"/>
        <end position="326"/>
    </location>
</feature>
<evidence type="ECO:0000313" key="4">
    <source>
        <dbReference type="EMBL" id="MES1920206.1"/>
    </source>
</evidence>
<evidence type="ECO:0000313" key="5">
    <source>
        <dbReference type="Proteomes" id="UP001439008"/>
    </source>
</evidence>
<feature type="transmembrane region" description="Helical" evidence="2">
    <location>
        <begin position="229"/>
        <end position="262"/>
    </location>
</feature>
<dbReference type="EMBL" id="JBDODL010000550">
    <property type="protein sequence ID" value="MES1920206.1"/>
    <property type="molecule type" value="Genomic_DNA"/>
</dbReference>
<reference evidence="4 5" key="1">
    <citation type="journal article" date="2024" name="BMC Biol.">
        <title>Comparative genomics of Ascetosporea gives new insight into the evolutionary basis for animal parasitism in Rhizaria.</title>
        <authorList>
            <person name="Hiltunen Thoren M."/>
            <person name="Onut-Brannstrom I."/>
            <person name="Alfjorden A."/>
            <person name="Peckova H."/>
            <person name="Swords F."/>
            <person name="Hooper C."/>
            <person name="Holzer A.S."/>
            <person name="Bass D."/>
            <person name="Burki F."/>
        </authorList>
    </citation>
    <scope>NUCLEOTIDE SEQUENCE [LARGE SCALE GENOMIC DNA]</scope>
    <source>
        <strain evidence="4">20-A016</strain>
    </source>
</reference>
<keyword evidence="2" id="KW-0812">Transmembrane</keyword>
<accession>A0ABV2AKL5</accession>
<evidence type="ECO:0000256" key="1">
    <source>
        <dbReference type="SAM" id="MobiDB-lite"/>
    </source>
</evidence>
<feature type="signal peptide" evidence="3">
    <location>
        <begin position="1"/>
        <end position="18"/>
    </location>
</feature>
<feature type="region of interest" description="Disordered" evidence="1">
    <location>
        <begin position="272"/>
        <end position="326"/>
    </location>
</feature>
<keyword evidence="3" id="KW-0732">Signal</keyword>
<proteinExistence type="predicted"/>
<name>A0ABV2AKL5_9EUKA</name>
<sequence>MNLLVYLLNPLIAAIVTEQCIGTFLSDPNVYFNGCNTDGNMFNGTCDIKAKDGSVIVYVNGFNHFNYSKNLTLTCQNKIVAPFFHRSVKLCPFPFGKYLDSLETNKCWLFNGNSTFADYCELEFASPNFYFKIRGGYHNNASITCFKGKPVEPVPEIVDQSHATSCYSDLSSFSNGVLLRGCQSNMDFAVCVYKCNFLYHSFDGREYGYSYCVNSIVFFRPECFFRTKMVIVITILTITGITAIFVSILFTIDCCGTVNIGIFRSRRAETNRTKSKSENITSRRGKHDKNSNNQNKDDESTNNDHNFSKVDDNGPNYDNEQHGIEL</sequence>
<keyword evidence="2" id="KW-1133">Transmembrane helix</keyword>
<comment type="caution">
    <text evidence="4">The sequence shown here is derived from an EMBL/GenBank/DDBJ whole genome shotgun (WGS) entry which is preliminary data.</text>
</comment>
<evidence type="ECO:0000256" key="3">
    <source>
        <dbReference type="SAM" id="SignalP"/>
    </source>
</evidence>
<gene>
    <name evidence="4" type="ORF">MHBO_001899</name>
</gene>